<feature type="non-terminal residue" evidence="1">
    <location>
        <position position="1"/>
    </location>
</feature>
<keyword evidence="2" id="KW-1185">Reference proteome</keyword>
<name>A0ABS8TF91_DATST</name>
<protein>
    <submittedName>
        <fullName evidence="1">Uncharacterized protein</fullName>
    </submittedName>
</protein>
<proteinExistence type="predicted"/>
<evidence type="ECO:0000313" key="1">
    <source>
        <dbReference type="EMBL" id="MCD7470137.1"/>
    </source>
</evidence>
<sequence length="84" mass="10050">RKIWFEGAVVLKSRDNPMWRFIRAHWPLFAANLDIIVGNKRKKPFSSYNWIGRGPLEDMFNDMKTQTLNPEATVEENWDQQGWR</sequence>
<gene>
    <name evidence="1" type="ORF">HAX54_009788</name>
</gene>
<accession>A0ABS8TF91</accession>
<evidence type="ECO:0000313" key="2">
    <source>
        <dbReference type="Proteomes" id="UP000823775"/>
    </source>
</evidence>
<dbReference type="Proteomes" id="UP000823775">
    <property type="component" value="Unassembled WGS sequence"/>
</dbReference>
<organism evidence="1 2">
    <name type="scientific">Datura stramonium</name>
    <name type="common">Jimsonweed</name>
    <name type="synonym">Common thornapple</name>
    <dbReference type="NCBI Taxonomy" id="4076"/>
    <lineage>
        <taxon>Eukaryota</taxon>
        <taxon>Viridiplantae</taxon>
        <taxon>Streptophyta</taxon>
        <taxon>Embryophyta</taxon>
        <taxon>Tracheophyta</taxon>
        <taxon>Spermatophyta</taxon>
        <taxon>Magnoliopsida</taxon>
        <taxon>eudicotyledons</taxon>
        <taxon>Gunneridae</taxon>
        <taxon>Pentapetalae</taxon>
        <taxon>asterids</taxon>
        <taxon>lamiids</taxon>
        <taxon>Solanales</taxon>
        <taxon>Solanaceae</taxon>
        <taxon>Solanoideae</taxon>
        <taxon>Datureae</taxon>
        <taxon>Datura</taxon>
    </lineage>
</organism>
<reference evidence="1 2" key="1">
    <citation type="journal article" date="2021" name="BMC Genomics">
        <title>Datura genome reveals duplications of psychoactive alkaloid biosynthetic genes and high mutation rate following tissue culture.</title>
        <authorList>
            <person name="Rajewski A."/>
            <person name="Carter-House D."/>
            <person name="Stajich J."/>
            <person name="Litt A."/>
        </authorList>
    </citation>
    <scope>NUCLEOTIDE SEQUENCE [LARGE SCALE GENOMIC DNA]</scope>
    <source>
        <strain evidence="1">AR-01</strain>
    </source>
</reference>
<dbReference type="EMBL" id="JACEIK010001530">
    <property type="protein sequence ID" value="MCD7470137.1"/>
    <property type="molecule type" value="Genomic_DNA"/>
</dbReference>
<comment type="caution">
    <text evidence="1">The sequence shown here is derived from an EMBL/GenBank/DDBJ whole genome shotgun (WGS) entry which is preliminary data.</text>
</comment>